<dbReference type="Gramene" id="Bo9g117220.1">
    <property type="protein sequence ID" value="Bo9g117220.1"/>
    <property type="gene ID" value="Bo9g117220"/>
</dbReference>
<reference evidence="1 2" key="1">
    <citation type="journal article" date="2014" name="Genome Biol.">
        <title>Transcriptome and methylome profiling reveals relics of genome dominance in the mesopolyploid Brassica oleracea.</title>
        <authorList>
            <person name="Parkin I.A."/>
            <person name="Koh C."/>
            <person name="Tang H."/>
            <person name="Robinson S.J."/>
            <person name="Kagale S."/>
            <person name="Clarke W.E."/>
            <person name="Town C.D."/>
            <person name="Nixon J."/>
            <person name="Krishnakumar V."/>
            <person name="Bidwell S.L."/>
            <person name="Denoeud F."/>
            <person name="Belcram H."/>
            <person name="Links M.G."/>
            <person name="Just J."/>
            <person name="Clarke C."/>
            <person name="Bender T."/>
            <person name="Huebert T."/>
            <person name="Mason A.S."/>
            <person name="Pires J.C."/>
            <person name="Barker G."/>
            <person name="Moore J."/>
            <person name="Walley P.G."/>
            <person name="Manoli S."/>
            <person name="Batley J."/>
            <person name="Edwards D."/>
            <person name="Nelson M.N."/>
            <person name="Wang X."/>
            <person name="Paterson A.H."/>
            <person name="King G."/>
            <person name="Bancroft I."/>
            <person name="Chalhoub B."/>
            <person name="Sharpe A.G."/>
        </authorList>
    </citation>
    <scope>NUCLEOTIDE SEQUENCE</scope>
    <source>
        <strain evidence="1 2">cv. TO1000</strain>
    </source>
</reference>
<keyword evidence="2" id="KW-1185">Reference proteome</keyword>
<evidence type="ECO:0000313" key="1">
    <source>
        <dbReference type="EnsemblPlants" id="Bo9g117220.1"/>
    </source>
</evidence>
<sequence length="79" mass="8757">MDGVSRERYRGECFAATGGLSFCFSRVAIVPLVRSCTLDCSSYWGLILPTVLNCSHYARPLFSECKALTSKGLRQSYPL</sequence>
<protein>
    <submittedName>
        <fullName evidence="1">Uncharacterized protein</fullName>
    </submittedName>
</protein>
<organism evidence="1 2">
    <name type="scientific">Brassica oleracea var. oleracea</name>
    <dbReference type="NCBI Taxonomy" id="109376"/>
    <lineage>
        <taxon>Eukaryota</taxon>
        <taxon>Viridiplantae</taxon>
        <taxon>Streptophyta</taxon>
        <taxon>Embryophyta</taxon>
        <taxon>Tracheophyta</taxon>
        <taxon>Spermatophyta</taxon>
        <taxon>Magnoliopsida</taxon>
        <taxon>eudicotyledons</taxon>
        <taxon>Gunneridae</taxon>
        <taxon>Pentapetalae</taxon>
        <taxon>rosids</taxon>
        <taxon>malvids</taxon>
        <taxon>Brassicales</taxon>
        <taxon>Brassicaceae</taxon>
        <taxon>Brassiceae</taxon>
        <taxon>Brassica</taxon>
    </lineage>
</organism>
<dbReference type="EnsemblPlants" id="Bo9g117220.1">
    <property type="protein sequence ID" value="Bo9g117220.1"/>
    <property type="gene ID" value="Bo9g117220"/>
</dbReference>
<dbReference type="HOGENOM" id="CLU_2609398_0_0_1"/>
<accession>A0A0D3EAZ0</accession>
<evidence type="ECO:0000313" key="2">
    <source>
        <dbReference type="Proteomes" id="UP000032141"/>
    </source>
</evidence>
<proteinExistence type="predicted"/>
<dbReference type="AlphaFoldDB" id="A0A0D3EAZ0"/>
<name>A0A0D3EAZ0_BRAOL</name>
<dbReference type="Proteomes" id="UP000032141">
    <property type="component" value="Chromosome C9"/>
</dbReference>
<reference evidence="1" key="2">
    <citation type="submission" date="2015-03" db="UniProtKB">
        <authorList>
            <consortium name="EnsemblPlants"/>
        </authorList>
    </citation>
    <scope>IDENTIFICATION</scope>
</reference>